<feature type="domain" description="PRD" evidence="8">
    <location>
        <begin position="284"/>
        <end position="391"/>
    </location>
</feature>
<feature type="domain" description="PTS EIIA type-2" evidence="6">
    <location>
        <begin position="503"/>
        <end position="639"/>
    </location>
</feature>
<evidence type="ECO:0000259" key="7">
    <source>
        <dbReference type="PROSITE" id="PS51099"/>
    </source>
</evidence>
<dbReference type="PROSITE" id="PS51099">
    <property type="entry name" value="PTS_EIIB_TYPE_2"/>
    <property type="match status" value="1"/>
</dbReference>
<dbReference type="InterPro" id="IPR016152">
    <property type="entry name" value="PTrfase/Anion_transptr"/>
</dbReference>
<protein>
    <submittedName>
        <fullName evidence="9">BglG family transcription antiterminator</fullName>
    </submittedName>
</protein>
<dbReference type="PANTHER" id="PTHR30185:SF18">
    <property type="entry name" value="TRANSCRIPTIONAL REGULATOR MTLR"/>
    <property type="match status" value="1"/>
</dbReference>
<evidence type="ECO:0000256" key="4">
    <source>
        <dbReference type="ARBA" id="ARBA00023159"/>
    </source>
</evidence>
<dbReference type="Proteomes" id="UP000613208">
    <property type="component" value="Unassembled WGS sequence"/>
</dbReference>
<dbReference type="Pfam" id="PF00874">
    <property type="entry name" value="PRD"/>
    <property type="match status" value="1"/>
</dbReference>
<keyword evidence="3" id="KW-0805">Transcription regulation</keyword>
<keyword evidence="2" id="KW-0677">Repeat</keyword>
<dbReference type="SUPFAM" id="SSF55804">
    <property type="entry name" value="Phoshotransferase/anion transport protein"/>
    <property type="match status" value="1"/>
</dbReference>
<gene>
    <name evidence="9" type="ORF">ANBU17_27610</name>
</gene>
<evidence type="ECO:0000256" key="2">
    <source>
        <dbReference type="ARBA" id="ARBA00022737"/>
    </source>
</evidence>
<dbReference type="Gene3D" id="3.40.50.2300">
    <property type="match status" value="1"/>
</dbReference>
<dbReference type="EMBL" id="BLYI01000062">
    <property type="protein sequence ID" value="GFO86414.1"/>
    <property type="molecule type" value="Genomic_DNA"/>
</dbReference>
<name>A0A916QD83_9FIRM</name>
<keyword evidence="10" id="KW-1185">Reference proteome</keyword>
<dbReference type="InterPro" id="IPR050661">
    <property type="entry name" value="BglG_antiterminators"/>
</dbReference>
<dbReference type="PROSITE" id="PS51372">
    <property type="entry name" value="PRD_2"/>
    <property type="match status" value="1"/>
</dbReference>
<evidence type="ECO:0000256" key="3">
    <source>
        <dbReference type="ARBA" id="ARBA00023015"/>
    </source>
</evidence>
<dbReference type="InterPro" id="IPR036634">
    <property type="entry name" value="PRD_sf"/>
</dbReference>
<dbReference type="SMART" id="SM00420">
    <property type="entry name" value="HTH_DEOR"/>
    <property type="match status" value="1"/>
</dbReference>
<dbReference type="AlphaFoldDB" id="A0A916QD83"/>
<dbReference type="InterPro" id="IPR036095">
    <property type="entry name" value="PTS_EIIB-like_sf"/>
</dbReference>
<dbReference type="SUPFAM" id="SSF63520">
    <property type="entry name" value="PTS-regulatory domain, PRD"/>
    <property type="match status" value="1"/>
</dbReference>
<dbReference type="CDD" id="cd05568">
    <property type="entry name" value="PTS_IIB_bgl_like"/>
    <property type="match status" value="1"/>
</dbReference>
<organism evidence="9 10">
    <name type="scientific">Anaerostipes butyraticus</name>
    <dbReference type="NCBI Taxonomy" id="645466"/>
    <lineage>
        <taxon>Bacteria</taxon>
        <taxon>Bacillati</taxon>
        <taxon>Bacillota</taxon>
        <taxon>Clostridia</taxon>
        <taxon>Lachnospirales</taxon>
        <taxon>Lachnospiraceae</taxon>
        <taxon>Anaerostipes</taxon>
    </lineage>
</organism>
<dbReference type="Pfam" id="PF05043">
    <property type="entry name" value="Mga"/>
    <property type="match status" value="1"/>
</dbReference>
<accession>A0A916QD83</accession>
<dbReference type="Pfam" id="PF00359">
    <property type="entry name" value="PTS_EIIA_2"/>
    <property type="match status" value="1"/>
</dbReference>
<dbReference type="GO" id="GO:0003700">
    <property type="term" value="F:DNA-binding transcription factor activity"/>
    <property type="evidence" value="ECO:0007669"/>
    <property type="project" value="InterPro"/>
</dbReference>
<dbReference type="InterPro" id="IPR001034">
    <property type="entry name" value="DeoR_HTH"/>
</dbReference>
<evidence type="ECO:0000256" key="5">
    <source>
        <dbReference type="ARBA" id="ARBA00023163"/>
    </source>
</evidence>
<evidence type="ECO:0000259" key="6">
    <source>
        <dbReference type="PROSITE" id="PS51094"/>
    </source>
</evidence>
<dbReference type="Gene3D" id="1.10.10.10">
    <property type="entry name" value="Winged helix-like DNA-binding domain superfamily/Winged helix DNA-binding domain"/>
    <property type="match status" value="2"/>
</dbReference>
<evidence type="ECO:0000256" key="1">
    <source>
        <dbReference type="ARBA" id="ARBA00022679"/>
    </source>
</evidence>
<dbReference type="GO" id="GO:0008982">
    <property type="term" value="F:protein-N(PI)-phosphohistidine-sugar phosphotransferase activity"/>
    <property type="evidence" value="ECO:0007669"/>
    <property type="project" value="InterPro"/>
</dbReference>
<dbReference type="PROSITE" id="PS51094">
    <property type="entry name" value="PTS_EIIA_TYPE_2"/>
    <property type="match status" value="1"/>
</dbReference>
<dbReference type="PANTHER" id="PTHR30185">
    <property type="entry name" value="CRYPTIC BETA-GLUCOSIDE BGL OPERON ANTITERMINATOR"/>
    <property type="match status" value="1"/>
</dbReference>
<dbReference type="InterPro" id="IPR002178">
    <property type="entry name" value="PTS_EIIA_type-2_dom"/>
</dbReference>
<dbReference type="SUPFAM" id="SSF46785">
    <property type="entry name" value="Winged helix' DNA-binding domain"/>
    <property type="match status" value="2"/>
</dbReference>
<dbReference type="SUPFAM" id="SSF52794">
    <property type="entry name" value="PTS system IIB component-like"/>
    <property type="match status" value="1"/>
</dbReference>
<keyword evidence="1" id="KW-0808">Transferase</keyword>
<keyword evidence="4" id="KW-0010">Activator</keyword>
<feature type="domain" description="PTS EIIB type-2" evidence="7">
    <location>
        <begin position="395"/>
        <end position="485"/>
    </location>
</feature>
<dbReference type="InterPro" id="IPR036390">
    <property type="entry name" value="WH_DNA-bd_sf"/>
</dbReference>
<dbReference type="RefSeq" id="WP_201312055.1">
    <property type="nucleotide sequence ID" value="NZ_BLYI01000062.1"/>
</dbReference>
<sequence>MLTTRQIEILRCLEKRNGYMTTKELADEFDVSSRTVRNDLDMIEYSLKGYPVELERMPRLGIRLTMQEELNLNEILYDNDMKMYSKDDRVTVIIVLLIMTDKTTIEQLARELEVSKNTLVEDLKTVEKELKRCGIQLVRKSYYGLTITGNEAEIRNMIFNRYVKVMNEKMINLDGIIKKHAVIETKIAKEMIRAIEEEQEIKYSDNAIQELENMILISLCRSFYGFHIIYKKIPDWKESSEYRIIKKVMEKHHTIYLNEGDIFYLIMLFHASKKFYGTFLDDNLEDKKIMMITENLIKEFCKVIQIDYEANKDIGNQIMMHLKVAIYRLKNKIQIENPLEEDIRYSSLFMYDITKKILKEYEDIFGVEFPESEIAYTTMYFETLFQENYNLKFNIRVMLACNGGISTAVLLKQRLHMMMPELEIIETCRLKDVENEAEKENPDFVISTVPLKMRKCKVLEVNPLLSAEDLNLIREEITNMFYNKKTEYLARRISCENQGRLRELLQERYCRFKEETDDWKEAIKIASHLLVEDGFIEEAYVEDMIRVVQTVGNYMVFIPEIAFVHAPPGHVKKNHMAFLQLKNVIRFGVKGKTDVKIIIVVANKDENENLLELIQILTKDDNIERFKKAENYQDLLKIR</sequence>
<dbReference type="InterPro" id="IPR011608">
    <property type="entry name" value="PRD"/>
</dbReference>
<evidence type="ECO:0000313" key="9">
    <source>
        <dbReference type="EMBL" id="GFO86414.1"/>
    </source>
</evidence>
<dbReference type="Gene3D" id="3.40.930.10">
    <property type="entry name" value="Mannitol-specific EII, Chain A"/>
    <property type="match status" value="1"/>
</dbReference>
<evidence type="ECO:0000313" key="10">
    <source>
        <dbReference type="Proteomes" id="UP000613208"/>
    </source>
</evidence>
<evidence type="ECO:0000259" key="8">
    <source>
        <dbReference type="PROSITE" id="PS51372"/>
    </source>
</evidence>
<dbReference type="Pfam" id="PF08279">
    <property type="entry name" value="HTH_11"/>
    <property type="match status" value="1"/>
</dbReference>
<dbReference type="InterPro" id="IPR013011">
    <property type="entry name" value="PTS_EIIB_2"/>
</dbReference>
<dbReference type="Gene3D" id="1.10.1790.10">
    <property type="entry name" value="PRD domain"/>
    <property type="match status" value="1"/>
</dbReference>
<proteinExistence type="predicted"/>
<dbReference type="InterPro" id="IPR036388">
    <property type="entry name" value="WH-like_DNA-bd_sf"/>
</dbReference>
<dbReference type="InterPro" id="IPR013196">
    <property type="entry name" value="HTH_11"/>
</dbReference>
<comment type="caution">
    <text evidence="9">The sequence shown here is derived from an EMBL/GenBank/DDBJ whole genome shotgun (WGS) entry which is preliminary data.</text>
</comment>
<reference evidence="9" key="1">
    <citation type="submission" date="2020-06" db="EMBL/GenBank/DDBJ databases">
        <title>Characterization of fructooligosaccharide metabolism and fructooligosaccharide-degrading enzymes in human commensal butyrate producers.</title>
        <authorList>
            <person name="Tanno H."/>
            <person name="Fujii T."/>
            <person name="Hirano K."/>
            <person name="Maeno S."/>
            <person name="Tonozuka T."/>
            <person name="Sakamoto M."/>
            <person name="Ohkuma M."/>
            <person name="Tochio T."/>
            <person name="Endo A."/>
        </authorList>
    </citation>
    <scope>NUCLEOTIDE SEQUENCE</scope>
    <source>
        <strain evidence="9">JCM 17466</strain>
    </source>
</reference>
<keyword evidence="5" id="KW-0804">Transcription</keyword>
<dbReference type="GO" id="GO:0009401">
    <property type="term" value="P:phosphoenolpyruvate-dependent sugar phosphotransferase system"/>
    <property type="evidence" value="ECO:0007669"/>
    <property type="project" value="InterPro"/>
</dbReference>
<dbReference type="InterPro" id="IPR007737">
    <property type="entry name" value="Mga_HTH"/>
</dbReference>